<dbReference type="PROSITE" id="PS00666">
    <property type="entry name" value="DHDPS_2"/>
    <property type="match status" value="1"/>
</dbReference>
<dbReference type="GO" id="GO:0016829">
    <property type="term" value="F:lyase activity"/>
    <property type="evidence" value="ECO:0007669"/>
    <property type="project" value="UniProtKB-KW"/>
</dbReference>
<dbReference type="Pfam" id="PF00701">
    <property type="entry name" value="DHDPS"/>
    <property type="match status" value="1"/>
</dbReference>
<dbReference type="InterPro" id="IPR013785">
    <property type="entry name" value="Aldolase_TIM"/>
</dbReference>
<protein>
    <submittedName>
        <fullName evidence="6">Dihydrodipicolinate synthase family protein</fullName>
    </submittedName>
</protein>
<gene>
    <name evidence="6" type="ORF">EIO64_14630</name>
</gene>
<dbReference type="RefSeq" id="WP_158629810.1">
    <property type="nucleotide sequence ID" value="NZ_CP034413.3"/>
</dbReference>
<organism evidence="6 7">
    <name type="scientific">Dysosmobacter welbionis</name>
    <dbReference type="NCBI Taxonomy" id="2093857"/>
    <lineage>
        <taxon>Bacteria</taxon>
        <taxon>Bacillati</taxon>
        <taxon>Bacillota</taxon>
        <taxon>Clostridia</taxon>
        <taxon>Eubacteriales</taxon>
        <taxon>Oscillospiraceae</taxon>
        <taxon>Dysosmobacter</taxon>
    </lineage>
</organism>
<keyword evidence="1 3" id="KW-0456">Lyase</keyword>
<evidence type="ECO:0000256" key="1">
    <source>
        <dbReference type="ARBA" id="ARBA00023239"/>
    </source>
</evidence>
<keyword evidence="2" id="KW-0704">Schiff base</keyword>
<comment type="similarity">
    <text evidence="3">Belongs to the DapA family.</text>
</comment>
<reference evidence="7" key="1">
    <citation type="submission" date="2018-12" db="EMBL/GenBank/DDBJ databases">
        <title>Dusodibacter welbiota gen. nov., sp. nov., isolated from human faeces and emended description of the Oscillibacter genus.</title>
        <authorList>
            <person name="Le Roy T."/>
            <person name="Van der Smissen P."/>
            <person name="Delzenne N."/>
            <person name="Muccioli G."/>
            <person name="Collet J.F."/>
            <person name="Cani P.D."/>
        </authorList>
    </citation>
    <scope>NUCLEOTIDE SEQUENCE [LARGE SCALE GENOMIC DNA]</scope>
    <source>
        <strain evidence="7">J115</strain>
    </source>
</reference>
<dbReference type="CDD" id="cd00408">
    <property type="entry name" value="DHDPS-like"/>
    <property type="match status" value="1"/>
</dbReference>
<dbReference type="GeneID" id="89521835"/>
<name>A0A856I2G7_9FIRM</name>
<dbReference type="PANTHER" id="PTHR12128:SF28">
    <property type="entry name" value="2-DEHYDRO-3-DEOXY-D-GLUCONATE ALDOLASE YAGE-RELATED"/>
    <property type="match status" value="1"/>
</dbReference>
<dbReference type="AlphaFoldDB" id="A0A856I2G7"/>
<keyword evidence="7" id="KW-1185">Reference proteome</keyword>
<feature type="active site" description="Proton donor/acceptor" evidence="4">
    <location>
        <position position="133"/>
    </location>
</feature>
<feature type="binding site" evidence="5">
    <location>
        <position position="207"/>
    </location>
    <ligand>
        <name>pyruvate</name>
        <dbReference type="ChEBI" id="CHEBI:15361"/>
    </ligand>
</feature>
<dbReference type="InterPro" id="IPR020625">
    <property type="entry name" value="Schiff_base-form_aldolases_AS"/>
</dbReference>
<dbReference type="PRINTS" id="PR00146">
    <property type="entry name" value="DHPICSNTHASE"/>
</dbReference>
<evidence type="ECO:0000256" key="4">
    <source>
        <dbReference type="PIRSR" id="PIRSR001365-1"/>
    </source>
</evidence>
<evidence type="ECO:0000256" key="3">
    <source>
        <dbReference type="PIRNR" id="PIRNR001365"/>
    </source>
</evidence>
<evidence type="ECO:0000256" key="2">
    <source>
        <dbReference type="ARBA" id="ARBA00023270"/>
    </source>
</evidence>
<dbReference type="Gene3D" id="3.20.20.70">
    <property type="entry name" value="Aldolase class I"/>
    <property type="match status" value="1"/>
</dbReference>
<proteinExistence type="inferred from homology"/>
<dbReference type="InterPro" id="IPR002220">
    <property type="entry name" value="DapA-like"/>
</dbReference>
<feature type="active site" description="Schiff-base intermediate with substrate" evidence="4">
    <location>
        <position position="162"/>
    </location>
</feature>
<sequence length="297" mass="32849">MNAAYLTPAITLFNEDGTLDLASQERLFNNLIDQGVDGILVEGSSSEFFAMPMNQRREMAKFAIEKIDHRVKLIIGTSHMVADEIISFSNFCLDAGADAVMILPPYYFHFGPSALLQYYDRLAEQIHGDIYIYNFPDNTGYTIPPETVLALAKMHPNIVGMKDTVPGMDHTRELIKVVKSQIPQFEIYSGFDDNFAHNVLSGGNGCIGALSNVVPEICAAWVRAFRENDLAGIARGQQTIDHLMDLYAIRSPFLPVIKEACRLRGIAATSAGTFPMPSATVEDDARILELLNREGVQ</sequence>
<dbReference type="EMBL" id="CP034413">
    <property type="protein sequence ID" value="QCI60295.2"/>
    <property type="molecule type" value="Genomic_DNA"/>
</dbReference>
<dbReference type="PIRSF" id="PIRSF001365">
    <property type="entry name" value="DHDPS"/>
    <property type="match status" value="1"/>
</dbReference>
<dbReference type="SMART" id="SM01130">
    <property type="entry name" value="DHDPS"/>
    <property type="match status" value="1"/>
</dbReference>
<dbReference type="SUPFAM" id="SSF51569">
    <property type="entry name" value="Aldolase"/>
    <property type="match status" value="1"/>
</dbReference>
<dbReference type="KEGG" id="obj:EIO64_14630"/>
<evidence type="ECO:0000313" key="6">
    <source>
        <dbReference type="EMBL" id="QCI60295.2"/>
    </source>
</evidence>
<dbReference type="PANTHER" id="PTHR12128">
    <property type="entry name" value="DIHYDRODIPICOLINATE SYNTHASE"/>
    <property type="match status" value="1"/>
</dbReference>
<accession>A0A856I2G7</accession>
<dbReference type="GO" id="GO:0005829">
    <property type="term" value="C:cytosol"/>
    <property type="evidence" value="ECO:0007669"/>
    <property type="project" value="TreeGrafter"/>
</dbReference>
<evidence type="ECO:0000256" key="5">
    <source>
        <dbReference type="PIRSR" id="PIRSR001365-2"/>
    </source>
</evidence>
<evidence type="ECO:0000313" key="7">
    <source>
        <dbReference type="Proteomes" id="UP000298642"/>
    </source>
</evidence>
<dbReference type="Proteomes" id="UP000298642">
    <property type="component" value="Chromosome"/>
</dbReference>